<dbReference type="Proteomes" id="UP000727907">
    <property type="component" value="Unassembled WGS sequence"/>
</dbReference>
<dbReference type="InterPro" id="IPR005000">
    <property type="entry name" value="Aldolase/citrate-lyase_domain"/>
</dbReference>
<reference evidence="3 4" key="1">
    <citation type="submission" date="2021-06" db="EMBL/GenBank/DDBJ databases">
        <authorList>
            <person name="Lee D.H."/>
        </authorList>
    </citation>
    <scope>NUCLEOTIDE SEQUENCE [LARGE SCALE GENOMIC DNA]</scope>
    <source>
        <strain evidence="3 4">MMS21-HV4-11</strain>
    </source>
</reference>
<protein>
    <submittedName>
        <fullName evidence="3">Aldolase</fullName>
    </submittedName>
</protein>
<evidence type="ECO:0000259" key="2">
    <source>
        <dbReference type="Pfam" id="PF03328"/>
    </source>
</evidence>
<gene>
    <name evidence="3" type="ORF">KQ910_12585</name>
</gene>
<keyword evidence="1" id="KW-0479">Metal-binding</keyword>
<name>A0ABS6IJZ0_9HYPH</name>
<evidence type="ECO:0000313" key="3">
    <source>
        <dbReference type="EMBL" id="MBU8874603.1"/>
    </source>
</evidence>
<feature type="domain" description="HpcH/HpaI aldolase/citrate lyase" evidence="2">
    <location>
        <begin position="30"/>
        <end position="245"/>
    </location>
</feature>
<comment type="caution">
    <text evidence="3">The sequence shown here is derived from an EMBL/GenBank/DDBJ whole genome shotgun (WGS) entry which is preliminary data.</text>
</comment>
<dbReference type="Pfam" id="PF03328">
    <property type="entry name" value="HpcH_HpaI"/>
    <property type="match status" value="1"/>
</dbReference>
<dbReference type="PANTHER" id="PTHR30502">
    <property type="entry name" value="2-KETO-3-DEOXY-L-RHAMNONATE ALDOLASE"/>
    <property type="match status" value="1"/>
</dbReference>
<accession>A0ABS6IJZ0</accession>
<dbReference type="EMBL" id="JAHOPB010000001">
    <property type="protein sequence ID" value="MBU8874603.1"/>
    <property type="molecule type" value="Genomic_DNA"/>
</dbReference>
<organism evidence="3 4">
    <name type="scientific">Reyranella humidisoli</name>
    <dbReference type="NCBI Taxonomy" id="2849149"/>
    <lineage>
        <taxon>Bacteria</taxon>
        <taxon>Pseudomonadati</taxon>
        <taxon>Pseudomonadota</taxon>
        <taxon>Alphaproteobacteria</taxon>
        <taxon>Hyphomicrobiales</taxon>
        <taxon>Reyranellaceae</taxon>
        <taxon>Reyranella</taxon>
    </lineage>
</organism>
<dbReference type="InterPro" id="IPR050251">
    <property type="entry name" value="HpcH-HpaI_aldolase"/>
</dbReference>
<sequence length="262" mass="27394">MAIRQNVMKAAMKSGRTVASFNVNRWRSVDAAEIAKFAGFEWMFLDLEHSTLSEDLAGQMSITALATGVTPIARVGMDQFYQAARLLDAGAQGIVFPHVDTVEQATLAAAATKYPPMGTRSLTSPLAQAEFQRSGDPQSLAQLNAETLTIVMIETRTAVANAAAIAAVPGVDALMIGTSDLTADFGIPGSQGHADIAAAYATVGAACKASGKFFGMGGVYSKELIEKFLKHGVQFLLGGADVSFVMDGAKARREMIAAAGKA</sequence>
<keyword evidence="4" id="KW-1185">Reference proteome</keyword>
<proteinExistence type="predicted"/>
<evidence type="ECO:0000256" key="1">
    <source>
        <dbReference type="ARBA" id="ARBA00022723"/>
    </source>
</evidence>
<dbReference type="PANTHER" id="PTHR30502:SF0">
    <property type="entry name" value="PHOSPHOENOLPYRUVATE CARBOXYLASE FAMILY PROTEIN"/>
    <property type="match status" value="1"/>
</dbReference>
<dbReference type="RefSeq" id="WP_216960432.1">
    <property type="nucleotide sequence ID" value="NZ_JAHOPB010000001.1"/>
</dbReference>
<evidence type="ECO:0000313" key="4">
    <source>
        <dbReference type="Proteomes" id="UP000727907"/>
    </source>
</evidence>